<organism evidence="1 2">
    <name type="scientific">Scophthalmus maximus</name>
    <name type="common">Turbot</name>
    <name type="synonym">Psetta maxima</name>
    <dbReference type="NCBI Taxonomy" id="52904"/>
    <lineage>
        <taxon>Eukaryota</taxon>
        <taxon>Metazoa</taxon>
        <taxon>Chordata</taxon>
        <taxon>Craniata</taxon>
        <taxon>Vertebrata</taxon>
        <taxon>Euteleostomi</taxon>
        <taxon>Actinopterygii</taxon>
        <taxon>Neopterygii</taxon>
        <taxon>Teleostei</taxon>
        <taxon>Neoteleostei</taxon>
        <taxon>Acanthomorphata</taxon>
        <taxon>Carangaria</taxon>
        <taxon>Pleuronectiformes</taxon>
        <taxon>Pleuronectoidei</taxon>
        <taxon>Scophthalmidae</taxon>
        <taxon>Scophthalmus</taxon>
    </lineage>
</organism>
<evidence type="ECO:0000313" key="2">
    <source>
        <dbReference type="Proteomes" id="UP000438429"/>
    </source>
</evidence>
<accession>A0A6A4S4Z2</accession>
<gene>
    <name evidence="1" type="ORF">F2P81_022465</name>
</gene>
<reference evidence="1 2" key="1">
    <citation type="submission" date="2019-06" db="EMBL/GenBank/DDBJ databases">
        <title>Draft genomes of female and male turbot (Scophthalmus maximus).</title>
        <authorList>
            <person name="Xu H."/>
            <person name="Xu X.-W."/>
            <person name="Shao C."/>
            <person name="Chen S."/>
        </authorList>
    </citation>
    <scope>NUCLEOTIDE SEQUENCE [LARGE SCALE GENOMIC DNA]</scope>
    <source>
        <strain evidence="1">Ysfricsl-2016a</strain>
        <tissue evidence="1">Blood</tissue>
    </source>
</reference>
<dbReference type="Proteomes" id="UP000438429">
    <property type="component" value="Unassembled WGS sequence"/>
</dbReference>
<evidence type="ECO:0000313" key="1">
    <source>
        <dbReference type="EMBL" id="KAF0025584.1"/>
    </source>
</evidence>
<sequence length="234" mass="26209">MNPHLVNIHDGEKEKSVIPGRVAETQTSPPHWQSSEFLTEISLSPPYDVSGPTRFRGLTAAQKSVASVCVSEIRRGRRHALERVQQKVISNLESIPRDANIRRQTAGFAFCSARRKHKQAYGCNTVRLNMLQQASSAAKQNNINNQAVCIKRRIFNYDNSHGQFRVLIARREQNADINSEEVKAKSMCPSSNDARRSNVIASCHLSGPASDCLFHRFLIRATDKASAILSNDRR</sequence>
<dbReference type="AlphaFoldDB" id="A0A6A4S4Z2"/>
<name>A0A6A4S4Z2_SCOMX</name>
<proteinExistence type="predicted"/>
<protein>
    <submittedName>
        <fullName evidence="1">Uncharacterized protein</fullName>
    </submittedName>
</protein>
<comment type="caution">
    <text evidence="1">The sequence shown here is derived from an EMBL/GenBank/DDBJ whole genome shotgun (WGS) entry which is preliminary data.</text>
</comment>
<dbReference type="EMBL" id="VEVO01000020">
    <property type="protein sequence ID" value="KAF0025584.1"/>
    <property type="molecule type" value="Genomic_DNA"/>
</dbReference>